<dbReference type="HAMAP" id="MF_03050">
    <property type="entry name" value="MOCOS"/>
    <property type="match status" value="1"/>
</dbReference>
<dbReference type="AlphaFoldDB" id="A0A1Q5URZ0"/>
<comment type="caution">
    <text evidence="6">The sequence shown here is derived from an EMBL/GenBank/DDBJ whole genome shotgun (WGS) entry which is preliminary data.</text>
</comment>
<dbReference type="InterPro" id="IPR015421">
    <property type="entry name" value="PyrdxlP-dep_Trfase_major"/>
</dbReference>
<accession>A0A1Q5URZ0</accession>
<comment type="function">
    <text evidence="4">Sulfurates the molybdenum cofactor. Sulfation of molybdenum is essential for xanthine dehydrogenase (XDH) and aldehyde oxidase (ADO) enzymes in which molybdenum cofactor is liganded by 1 oxygen and 1 sulfur atom in active form.</text>
</comment>
<evidence type="ECO:0000256" key="1">
    <source>
        <dbReference type="ARBA" id="ARBA00022679"/>
    </source>
</evidence>
<comment type="cofactor">
    <cofactor evidence="4">
        <name>pyridoxal 5'-phosphate</name>
        <dbReference type="ChEBI" id="CHEBI:597326"/>
    </cofactor>
</comment>
<dbReference type="InterPro" id="IPR015424">
    <property type="entry name" value="PyrdxlP-dep_Trfase"/>
</dbReference>
<organism evidence="6 7">
    <name type="scientific">Penicillium subrubescens</name>
    <dbReference type="NCBI Taxonomy" id="1316194"/>
    <lineage>
        <taxon>Eukaryota</taxon>
        <taxon>Fungi</taxon>
        <taxon>Dikarya</taxon>
        <taxon>Ascomycota</taxon>
        <taxon>Pezizomycotina</taxon>
        <taxon>Eurotiomycetes</taxon>
        <taxon>Eurotiomycetidae</taxon>
        <taxon>Eurotiales</taxon>
        <taxon>Aspergillaceae</taxon>
        <taxon>Penicillium</taxon>
    </lineage>
</organism>
<dbReference type="InterPro" id="IPR028886">
    <property type="entry name" value="MoCo_sulfurase"/>
</dbReference>
<dbReference type="Gene3D" id="3.40.640.10">
    <property type="entry name" value="Type I PLP-dependent aspartate aminotransferase-like (Major domain)"/>
    <property type="match status" value="1"/>
</dbReference>
<dbReference type="PANTHER" id="PTHR14237:SF80">
    <property type="entry name" value="MOLYBDENUM COFACTOR SULFURASE"/>
    <property type="match status" value="1"/>
</dbReference>
<keyword evidence="3 4" id="KW-0501">Molybdenum cofactor biosynthesis</keyword>
<comment type="similarity">
    <text evidence="4">Belongs to the class-V pyridoxal-phosphate-dependent aminotransferase family. MOCOS subfamily.</text>
</comment>
<dbReference type="Proteomes" id="UP000186955">
    <property type="component" value="Unassembled WGS sequence"/>
</dbReference>
<keyword evidence="1 4" id="KW-0808">Transferase</keyword>
<dbReference type="Pfam" id="PF00266">
    <property type="entry name" value="Aminotran_5"/>
    <property type="match status" value="1"/>
</dbReference>
<comment type="catalytic activity">
    <reaction evidence="4">
        <text>Mo-molybdopterin + L-cysteine + AH2 = thio-Mo-molybdopterin + L-alanine + A + H2O</text>
        <dbReference type="Rhea" id="RHEA:42636"/>
        <dbReference type="ChEBI" id="CHEBI:13193"/>
        <dbReference type="ChEBI" id="CHEBI:15377"/>
        <dbReference type="ChEBI" id="CHEBI:17499"/>
        <dbReference type="ChEBI" id="CHEBI:35235"/>
        <dbReference type="ChEBI" id="CHEBI:57972"/>
        <dbReference type="ChEBI" id="CHEBI:71302"/>
        <dbReference type="ChEBI" id="CHEBI:82685"/>
        <dbReference type="EC" id="2.8.1.9"/>
    </reaction>
</comment>
<feature type="modified residue" description="N6-(pyridoxal phosphate)lysine" evidence="4">
    <location>
        <position position="238"/>
    </location>
</feature>
<keyword evidence="7" id="KW-1185">Reference proteome</keyword>
<reference evidence="6 7" key="1">
    <citation type="submission" date="2016-10" db="EMBL/GenBank/DDBJ databases">
        <title>Genome sequence of the ascomycete fungus Penicillium subrubescens.</title>
        <authorList>
            <person name="De Vries R.P."/>
            <person name="Peng M."/>
            <person name="Dilokpimol A."/>
            <person name="Hilden K."/>
            <person name="Makela M.R."/>
            <person name="Grigoriev I."/>
            <person name="Riley R."/>
            <person name="Granchi Z."/>
        </authorList>
    </citation>
    <scope>NUCLEOTIDE SEQUENCE [LARGE SCALE GENOMIC DNA]</scope>
    <source>
        <strain evidence="6 7">CBS 132785</strain>
    </source>
</reference>
<dbReference type="GO" id="GO:0030170">
    <property type="term" value="F:pyridoxal phosphate binding"/>
    <property type="evidence" value="ECO:0007669"/>
    <property type="project" value="UniProtKB-UniRule"/>
</dbReference>
<evidence type="ECO:0000256" key="4">
    <source>
        <dbReference type="HAMAP-Rule" id="MF_03050"/>
    </source>
</evidence>
<feature type="active site" evidence="4">
    <location>
        <position position="401"/>
    </location>
</feature>
<dbReference type="InterPro" id="IPR000192">
    <property type="entry name" value="Aminotrans_V_dom"/>
</dbReference>
<dbReference type="EC" id="2.8.1.9" evidence="4"/>
<dbReference type="GO" id="GO:0030151">
    <property type="term" value="F:molybdenum ion binding"/>
    <property type="evidence" value="ECO:0007669"/>
    <property type="project" value="UniProtKB-UniRule"/>
</dbReference>
<dbReference type="SUPFAM" id="SSF53383">
    <property type="entry name" value="PLP-dependent transferases"/>
    <property type="match status" value="1"/>
</dbReference>
<dbReference type="PROSITE" id="PS51340">
    <property type="entry name" value="MOSC"/>
    <property type="match status" value="1"/>
</dbReference>
<evidence type="ECO:0000313" key="7">
    <source>
        <dbReference type="Proteomes" id="UP000186955"/>
    </source>
</evidence>
<evidence type="ECO:0000256" key="3">
    <source>
        <dbReference type="ARBA" id="ARBA00023150"/>
    </source>
</evidence>
<gene>
    <name evidence="4" type="primary">hxB</name>
    <name evidence="6" type="ORF">PENSUB_1433</name>
</gene>
<dbReference type="STRING" id="1316194.A0A1Q5URZ0"/>
<proteinExistence type="inferred from homology"/>
<dbReference type="SUPFAM" id="SSF141673">
    <property type="entry name" value="MOSC N-terminal domain-like"/>
    <property type="match status" value="1"/>
</dbReference>
<dbReference type="InterPro" id="IPR005302">
    <property type="entry name" value="MoCF_Sase_C"/>
</dbReference>
<keyword evidence="2 4" id="KW-0663">Pyridoxal phosphate</keyword>
<dbReference type="Pfam" id="PF03476">
    <property type="entry name" value="MOSC_N"/>
    <property type="match status" value="1"/>
</dbReference>
<dbReference type="GO" id="GO:0016829">
    <property type="term" value="F:lyase activity"/>
    <property type="evidence" value="ECO:0007669"/>
    <property type="project" value="UniProtKB-UniRule"/>
</dbReference>
<sequence>MEPPSTTSPLAGYCQGYSTDVDTIREKEYPLLKDTTYLDHAGTTVYAKSMIEEFSRQMTSSLFGNPHSMSSSSQLSTQRTDDIRLRVLKFFNADPEEYDLVFVANATAAIKLVADCFRDSDHRGFWYGYHTDAHTSLVGVREIAHMGHRCFQSDTDVDSWISDLPTLQTKATRLIAFPAQSNLNGRRLPLRWCKEVRSAAEKNGGNGYTLLDAASFLSTGSLDIGSVAPDFTALSFYKIFGFPDLGALIVRKSAAHILERRKYFGGGTVDMVIASDVQWHAKKESSIHERLEDGTIPFHNIIALDAAIDTHERLYGSMANISTHCASLAKQFYDRISGLTHWNQTKVCHVYETNGVYGCSTTQGPIIPFNIRNSLGEWAPKTEVEKLATVQNIQIRTGSVCNPGGTARALGWVGQDLRRHYSTGLRCGDAHDLIGGKPTGVLRVSLGAMTSMKDIDSMVEFIEEFYVEKIPPVVALTPPVEEIACAERHFYIESLSVFPIKSCGAFKIPEGKRWEIRREGLAWDREWCLIHQGTNAALNQKRYPRMALIRPAIDLDRGILRISCGVLTEQVSLEISLGWKDTTLISTSTCTNTKRPSTVCGDQIFLHAYSSPVVSAFFSDFLGVPCTLARFPSQTASRLSRPPRLSGTWKNRFRKFIMPGSFPPDLPPPVHETNTNPLRLSNEMPILVVSRSSVNHLNESIKANSRQGNGGSKTVAADVFRGNIVVAERLVKLGDAEQPYAEDYWSAIHIGPTQLRVDVLDACQRCQMVCIDQLTGVRSQEPFSTLAKTRNMNGKVCFGKYAALSPGKTAGFESQPDHRTVMIGDVVMPVYHDE</sequence>
<dbReference type="EMBL" id="MNBE01000017">
    <property type="protein sequence ID" value="OKP15219.1"/>
    <property type="molecule type" value="Genomic_DNA"/>
</dbReference>
<feature type="domain" description="MOSC" evidence="5">
    <location>
        <begin position="637"/>
        <end position="830"/>
    </location>
</feature>
<name>A0A1Q5URZ0_9EURO</name>
<protein>
    <recommendedName>
        <fullName evidence="4">Molybdenum cofactor sulfurase</fullName>
        <shortName evidence="4">MCS</shortName>
        <shortName evidence="4">MOS</shortName>
        <shortName evidence="4">MoCo sulfurase</shortName>
        <ecNumber evidence="4">2.8.1.9</ecNumber>
    </recommendedName>
    <alternativeName>
        <fullName evidence="4">Molybdenum cofactor sulfurtransferase</fullName>
    </alternativeName>
</protein>
<dbReference type="PANTHER" id="PTHR14237">
    <property type="entry name" value="MOLYBDOPTERIN COFACTOR SULFURASE MOSC"/>
    <property type="match status" value="1"/>
</dbReference>
<dbReference type="InterPro" id="IPR005303">
    <property type="entry name" value="MOCOS_middle"/>
</dbReference>
<dbReference type="Pfam" id="PF03473">
    <property type="entry name" value="MOSC"/>
    <property type="match status" value="1"/>
</dbReference>
<dbReference type="GO" id="GO:0006777">
    <property type="term" value="P:Mo-molybdopterin cofactor biosynthetic process"/>
    <property type="evidence" value="ECO:0007669"/>
    <property type="project" value="UniProtKB-UniRule"/>
</dbReference>
<dbReference type="GO" id="GO:0008265">
    <property type="term" value="F:molybdenum cofactor sulfurtransferase activity"/>
    <property type="evidence" value="ECO:0007669"/>
    <property type="project" value="UniProtKB-UniRule"/>
</dbReference>
<evidence type="ECO:0000256" key="2">
    <source>
        <dbReference type="ARBA" id="ARBA00022898"/>
    </source>
</evidence>
<evidence type="ECO:0000259" key="5">
    <source>
        <dbReference type="PROSITE" id="PS51340"/>
    </source>
</evidence>
<evidence type="ECO:0000313" key="6">
    <source>
        <dbReference type="EMBL" id="OKP15219.1"/>
    </source>
</evidence>